<protein>
    <submittedName>
        <fullName evidence="9">Protein kinase-like domain</fullName>
    </submittedName>
</protein>
<feature type="compositionally biased region" description="Polar residues" evidence="7">
    <location>
        <begin position="526"/>
        <end position="542"/>
    </location>
</feature>
<feature type="compositionally biased region" description="Polar residues" evidence="7">
    <location>
        <begin position="227"/>
        <end position="238"/>
    </location>
</feature>
<accession>A0A0V0QWB0</accession>
<organism evidence="9 10">
    <name type="scientific">Pseudocohnilembus persalinus</name>
    <name type="common">Ciliate</name>
    <dbReference type="NCBI Taxonomy" id="266149"/>
    <lineage>
        <taxon>Eukaryota</taxon>
        <taxon>Sar</taxon>
        <taxon>Alveolata</taxon>
        <taxon>Ciliophora</taxon>
        <taxon>Intramacronucleata</taxon>
        <taxon>Oligohymenophorea</taxon>
        <taxon>Scuticociliatia</taxon>
        <taxon>Philasterida</taxon>
        <taxon>Pseudocohnilembidae</taxon>
        <taxon>Pseudocohnilembus</taxon>
    </lineage>
</organism>
<feature type="region of interest" description="Disordered" evidence="7">
    <location>
        <begin position="620"/>
        <end position="639"/>
    </location>
</feature>
<keyword evidence="10" id="KW-1185">Reference proteome</keyword>
<comment type="caution">
    <text evidence="9">The sequence shown here is derived from an EMBL/GenBank/DDBJ whole genome shotgun (WGS) entry which is preliminary data.</text>
</comment>
<dbReference type="GO" id="GO:0005524">
    <property type="term" value="F:ATP binding"/>
    <property type="evidence" value="ECO:0007669"/>
    <property type="project" value="UniProtKB-KW"/>
</dbReference>
<dbReference type="SUPFAM" id="SSF56112">
    <property type="entry name" value="Protein kinase-like (PK-like)"/>
    <property type="match status" value="1"/>
</dbReference>
<feature type="compositionally biased region" description="Low complexity" evidence="7">
    <location>
        <begin position="1043"/>
        <end position="1055"/>
    </location>
</feature>
<evidence type="ECO:0000313" key="10">
    <source>
        <dbReference type="Proteomes" id="UP000054937"/>
    </source>
</evidence>
<evidence type="ECO:0000256" key="3">
    <source>
        <dbReference type="ARBA" id="ARBA00022741"/>
    </source>
</evidence>
<dbReference type="AlphaFoldDB" id="A0A0V0QWB0"/>
<evidence type="ECO:0000256" key="2">
    <source>
        <dbReference type="ARBA" id="ARBA00022679"/>
    </source>
</evidence>
<dbReference type="InParanoid" id="A0A0V0QWB0"/>
<feature type="region of interest" description="Disordered" evidence="7">
    <location>
        <begin position="652"/>
        <end position="688"/>
    </location>
</feature>
<evidence type="ECO:0000313" key="9">
    <source>
        <dbReference type="EMBL" id="KRX06523.1"/>
    </source>
</evidence>
<feature type="domain" description="Protein kinase" evidence="8">
    <location>
        <begin position="1"/>
        <end position="157"/>
    </location>
</feature>
<feature type="compositionally biased region" description="Low complexity" evidence="7">
    <location>
        <begin position="267"/>
        <end position="278"/>
    </location>
</feature>
<gene>
    <name evidence="9" type="ORF">PPERSA_05136</name>
</gene>
<feature type="region of interest" description="Disordered" evidence="7">
    <location>
        <begin position="223"/>
        <end position="284"/>
    </location>
</feature>
<feature type="region of interest" description="Disordered" evidence="7">
    <location>
        <begin position="302"/>
        <end position="366"/>
    </location>
</feature>
<evidence type="ECO:0000256" key="5">
    <source>
        <dbReference type="ARBA" id="ARBA00022840"/>
    </source>
</evidence>
<dbReference type="InterPro" id="IPR011009">
    <property type="entry name" value="Kinase-like_dom_sf"/>
</dbReference>
<feature type="compositionally biased region" description="Low complexity" evidence="7">
    <location>
        <begin position="340"/>
        <end position="354"/>
    </location>
</feature>
<feature type="coiled-coil region" evidence="6">
    <location>
        <begin position="750"/>
        <end position="810"/>
    </location>
</feature>
<keyword evidence="5" id="KW-0067">ATP-binding</keyword>
<evidence type="ECO:0000256" key="7">
    <source>
        <dbReference type="SAM" id="MobiDB-lite"/>
    </source>
</evidence>
<evidence type="ECO:0000256" key="1">
    <source>
        <dbReference type="ARBA" id="ARBA00022527"/>
    </source>
</evidence>
<dbReference type="PROSITE" id="PS50011">
    <property type="entry name" value="PROTEIN_KINASE_DOM"/>
    <property type="match status" value="1"/>
</dbReference>
<proteinExistence type="predicted"/>
<feature type="compositionally biased region" description="Polar residues" evidence="7">
    <location>
        <begin position="507"/>
        <end position="517"/>
    </location>
</feature>
<dbReference type="EMBL" id="LDAU01000096">
    <property type="protein sequence ID" value="KRX06523.1"/>
    <property type="molecule type" value="Genomic_DNA"/>
</dbReference>
<feature type="compositionally biased region" description="Basic and acidic residues" evidence="7">
    <location>
        <begin position="240"/>
        <end position="262"/>
    </location>
</feature>
<dbReference type="InterPro" id="IPR000719">
    <property type="entry name" value="Prot_kinase_dom"/>
</dbReference>
<dbReference type="PANTHER" id="PTHR24350">
    <property type="entry name" value="SERINE/THREONINE-PROTEIN KINASE IAL-RELATED"/>
    <property type="match status" value="1"/>
</dbReference>
<reference evidence="9 10" key="1">
    <citation type="journal article" date="2015" name="Sci. Rep.">
        <title>Genome of the facultative scuticociliatosis pathogen Pseudocohnilembus persalinus provides insight into its virulence through horizontal gene transfer.</title>
        <authorList>
            <person name="Xiong J."/>
            <person name="Wang G."/>
            <person name="Cheng J."/>
            <person name="Tian M."/>
            <person name="Pan X."/>
            <person name="Warren A."/>
            <person name="Jiang C."/>
            <person name="Yuan D."/>
            <person name="Miao W."/>
        </authorList>
    </citation>
    <scope>NUCLEOTIDE SEQUENCE [LARGE SCALE GENOMIC DNA]</scope>
    <source>
        <strain evidence="9">36N120E</strain>
    </source>
</reference>
<evidence type="ECO:0000259" key="8">
    <source>
        <dbReference type="PROSITE" id="PS50011"/>
    </source>
</evidence>
<feature type="compositionally biased region" description="Low complexity" evidence="7">
    <location>
        <begin position="652"/>
        <end position="667"/>
    </location>
</feature>
<feature type="region of interest" description="Disordered" evidence="7">
    <location>
        <begin position="1082"/>
        <end position="1119"/>
    </location>
</feature>
<sequence>MFKCNNDKCLFNDADECQNNDSIVFQPCNKCNQVFYCSEQCLYQDQSTDFQSQRQTFCGTVEYMAPEILLHSEQHDQQVDIWSLGILLYELVHGHSPFYMRPTMENVLQEIKKWDKNGNIICAQMVSKEASDLINFILKMDQTKRPNIQQIFEQKWMQIYFKEFDIDPNVYLYHAKNEQNTNKKKKNFGDDYKHDNHDNSQISQQFSDTQLSNIQPKISIQKLKQDPNWNKKQKNPLTFESHESLHKQDSRTNPGRENDLKNKYQKNQDNSDNVSQSNYEQKSEIVSQIPKLQKKASFKDLFSSDHQEQQQLKNNQNQNSNSKSPQLKKKASFQDLFSSQNQNKDNQNKFIKQNNVRKYSPSPFKDDKILQNQYNQQQQSELRTKNLYDEPEINLSIINKSPQKLNRQGSFHNINTQNVSQNLNQNQNSKISRKASFQDVLNKDELFNPQKQQLSRKNSLVNNSQISNNYAQQSSFINQKHINNNIQDQFSPFASKINYENNYQIKNSNDSSLQKSNYNEDKKSNIYISKTPNNLSRSQSRKGSLGPKKKIFDLSGYNDNNNDKNDNNIYKSENNLIKSYNNLNNEQNQLINSQNNIAQYSASPKKLSQNQKMFEKQGDFQNSISNNVSQNNLDRSKSRGKKKIFDGLNTLQNSKISNNNSQISNNENKYKSQIVSSSPKQIQNSERKNKFEEMQNQRNIYLQTQKDELEKSLKESSHFMKEIHQKNENKNHYIQLNNQEDNQFYSKNSKENLENSKNQKQNDRNLLENYLGDKEKKLLQKLDMMLEQDLDKEQENVKDFQNQKDRKSNINENNNENLNILKGSNLFNAKNLENESIDWSISSLDPNSFNFSAISEFQMGDKKQKLGNQSNQAEFYQKNRKKQQMPQTIQEEENEYQEDQSIFSGKKFVSQKQKQSTQFLINNEENDDCGDQNLEYEKSDNSLQKTQFQNKNFQEELLQQVEQVHQEKFPIRNTLIPLQRKTCINQRNTYIGEMLNDLINDKELQKDPNIQVLNELYMLMDKKSKPPKSPSKIQNKNFYQQQKNNQTKQMAQQYIEKQEKQEQENFTQIPDQYKNYLNSLEQEEQNQRVSQQDEYSISKNPEFQSFQNSQTSQKQVNIM</sequence>
<keyword evidence="2" id="KW-0808">Transferase</keyword>
<feature type="compositionally biased region" description="Low complexity" evidence="7">
    <location>
        <begin position="309"/>
        <end position="325"/>
    </location>
</feature>
<dbReference type="InterPro" id="IPR030616">
    <property type="entry name" value="Aur-like"/>
</dbReference>
<dbReference type="Pfam" id="PF00069">
    <property type="entry name" value="Pkinase"/>
    <property type="match status" value="1"/>
</dbReference>
<keyword evidence="3" id="KW-0547">Nucleotide-binding</keyword>
<keyword evidence="6" id="KW-0175">Coiled coil</keyword>
<feature type="compositionally biased region" description="Polar residues" evidence="7">
    <location>
        <begin position="1087"/>
        <end position="1119"/>
    </location>
</feature>
<feature type="compositionally biased region" description="Polar residues" evidence="7">
    <location>
        <begin position="671"/>
        <end position="684"/>
    </location>
</feature>
<keyword evidence="1" id="KW-0723">Serine/threonine-protein kinase</keyword>
<dbReference type="GO" id="GO:0004674">
    <property type="term" value="F:protein serine/threonine kinase activity"/>
    <property type="evidence" value="ECO:0007669"/>
    <property type="project" value="UniProtKB-KW"/>
</dbReference>
<dbReference type="SMART" id="SM00220">
    <property type="entry name" value="S_TKc"/>
    <property type="match status" value="1"/>
</dbReference>
<name>A0A0V0QWB0_PSEPJ</name>
<evidence type="ECO:0000256" key="6">
    <source>
        <dbReference type="SAM" id="Coils"/>
    </source>
</evidence>
<dbReference type="Proteomes" id="UP000054937">
    <property type="component" value="Unassembled WGS sequence"/>
</dbReference>
<dbReference type="Gene3D" id="1.10.510.10">
    <property type="entry name" value="Transferase(Phosphotransferase) domain 1"/>
    <property type="match status" value="1"/>
</dbReference>
<evidence type="ECO:0000256" key="4">
    <source>
        <dbReference type="ARBA" id="ARBA00022777"/>
    </source>
</evidence>
<feature type="region of interest" description="Disordered" evidence="7">
    <location>
        <begin position="507"/>
        <end position="570"/>
    </location>
</feature>
<feature type="compositionally biased region" description="Low complexity" evidence="7">
    <location>
        <begin position="621"/>
        <end position="632"/>
    </location>
</feature>
<keyword evidence="4 9" id="KW-0418">Kinase</keyword>
<feature type="region of interest" description="Disordered" evidence="7">
    <location>
        <begin position="1043"/>
        <end position="1064"/>
    </location>
</feature>